<reference evidence="2" key="1">
    <citation type="submission" date="2022-07" db="EMBL/GenBank/DDBJ databases">
        <title>Genome analysis of Parmales, a sister group of diatoms, reveals the evolutionary specialization of diatoms from phago-mixotrophs to photoautotrophs.</title>
        <authorList>
            <person name="Ban H."/>
            <person name="Sato S."/>
            <person name="Yoshikawa S."/>
            <person name="Kazumasa Y."/>
            <person name="Nakamura Y."/>
            <person name="Ichinomiya M."/>
            <person name="Saitoh K."/>
            <person name="Sato N."/>
            <person name="Blanc-Mathieu R."/>
            <person name="Endo H."/>
            <person name="Kuwata A."/>
            <person name="Ogata H."/>
        </authorList>
    </citation>
    <scope>NUCLEOTIDE SEQUENCE</scope>
</reference>
<feature type="transmembrane region" description="Helical" evidence="1">
    <location>
        <begin position="405"/>
        <end position="428"/>
    </location>
</feature>
<keyword evidence="1" id="KW-0812">Transmembrane</keyword>
<feature type="transmembrane region" description="Helical" evidence="1">
    <location>
        <begin position="465"/>
        <end position="484"/>
    </location>
</feature>
<dbReference type="EMBL" id="BRXZ01004064">
    <property type="protein sequence ID" value="GMH67732.1"/>
    <property type="molecule type" value="Genomic_DNA"/>
</dbReference>
<keyword evidence="3" id="KW-1185">Reference proteome</keyword>
<gene>
    <name evidence="2" type="ORF">TrRE_jg13103</name>
</gene>
<name>A0A9W7AE65_9STRA</name>
<dbReference type="OrthoDB" id="189588at2759"/>
<organism evidence="2 3">
    <name type="scientific">Triparma retinervis</name>
    <dbReference type="NCBI Taxonomy" id="2557542"/>
    <lineage>
        <taxon>Eukaryota</taxon>
        <taxon>Sar</taxon>
        <taxon>Stramenopiles</taxon>
        <taxon>Ochrophyta</taxon>
        <taxon>Bolidophyceae</taxon>
        <taxon>Parmales</taxon>
        <taxon>Triparmaceae</taxon>
        <taxon>Triparma</taxon>
    </lineage>
</organism>
<keyword evidence="1" id="KW-1133">Transmembrane helix</keyword>
<dbReference type="CDD" id="cd00053">
    <property type="entry name" value="EGF"/>
    <property type="match status" value="1"/>
</dbReference>
<evidence type="ECO:0000313" key="3">
    <source>
        <dbReference type="Proteomes" id="UP001165082"/>
    </source>
</evidence>
<feature type="transmembrane region" description="Helical" evidence="1">
    <location>
        <begin position="256"/>
        <end position="280"/>
    </location>
</feature>
<accession>A0A9W7AE65</accession>
<evidence type="ECO:0000313" key="2">
    <source>
        <dbReference type="EMBL" id="GMH67732.1"/>
    </source>
</evidence>
<keyword evidence="1" id="KW-0472">Membrane</keyword>
<proteinExistence type="predicted"/>
<protein>
    <submittedName>
        <fullName evidence="2">Uncharacterized protein</fullName>
    </submittedName>
</protein>
<comment type="caution">
    <text evidence="2">The sequence shown here is derived from an EMBL/GenBank/DDBJ whole genome shotgun (WGS) entry which is preliminary data.</text>
</comment>
<feature type="transmembrane region" description="Helical" evidence="1">
    <location>
        <begin position="378"/>
        <end position="399"/>
    </location>
</feature>
<dbReference type="AlphaFoldDB" id="A0A9W7AE65"/>
<feature type="transmembrane region" description="Helical" evidence="1">
    <location>
        <begin position="329"/>
        <end position="347"/>
    </location>
</feature>
<feature type="transmembrane region" description="Helical" evidence="1">
    <location>
        <begin position="490"/>
        <end position="510"/>
    </location>
</feature>
<sequence>MLERKAIFQSILSKHAGRDIDLDVKSYNGIRKLRSKIRSFVSRYCSLSPQSTHLLGGLHQALTLQLESTSGLAVEWTVDKAAFTEAEGPDYTADAASLVLSLFKYRDDLEGGEGGESVALTLDENISDRCLGFVRGCLPKDVWVREVRTGTFGESEVVRVNREGEMDEDMGWACSRLHLLDLRMSNITSNTTNCLHFGAYQLFGPCSGNGECVHEPTPWVEGSMGKCVCNEGWTGRGDFVNAEGLDCMTNIAVHKWWWGVLTPIWFAVFVYASVVLAPLLKGMSPIDLWNSHNLRVIFLSGTAGVLRTFEGAMRFTTGIYVGETFYTTFLSAWAGFLFWGQLGPLFLEQVLTVIIKSVKMSGAEGELMKKNMERMRTLINWQLPQVTIAYLSLLATYFVDDPFVASWLVASYYLWSTLTSIFFVFVIAMPIMSAFMGIIESANPEGSDAKLASLQKKIFIFHREVRNNGFSNTLTCIVFCVPFTRTMVTYQLAFGWTIGALINLAAIWFIRPKNAKKKVTPSGVAKSTVVD</sequence>
<dbReference type="Proteomes" id="UP001165082">
    <property type="component" value="Unassembled WGS sequence"/>
</dbReference>
<evidence type="ECO:0000256" key="1">
    <source>
        <dbReference type="SAM" id="Phobius"/>
    </source>
</evidence>